<proteinExistence type="predicted"/>
<evidence type="ECO:0008006" key="3">
    <source>
        <dbReference type="Google" id="ProtNLM"/>
    </source>
</evidence>
<dbReference type="SUPFAM" id="SSF52047">
    <property type="entry name" value="RNI-like"/>
    <property type="match status" value="1"/>
</dbReference>
<dbReference type="Gene3D" id="1.20.1280.50">
    <property type="match status" value="1"/>
</dbReference>
<keyword evidence="2" id="KW-1185">Reference proteome</keyword>
<gene>
    <name evidence="1" type="ORF">DFH94DRAFT_238219</name>
</gene>
<dbReference type="EMBL" id="WHVB01000003">
    <property type="protein sequence ID" value="KAF8484571.1"/>
    <property type="molecule type" value="Genomic_DNA"/>
</dbReference>
<evidence type="ECO:0000313" key="1">
    <source>
        <dbReference type="EMBL" id="KAF8484571.1"/>
    </source>
</evidence>
<dbReference type="OrthoDB" id="3219396at2759"/>
<name>A0A9P5N2C8_9AGAM</name>
<dbReference type="AlphaFoldDB" id="A0A9P5N2C8"/>
<comment type="caution">
    <text evidence="1">The sequence shown here is derived from an EMBL/GenBank/DDBJ whole genome shotgun (WGS) entry which is preliminary data.</text>
</comment>
<sequence length="452" mass="51566">MNNSTPQDTENLMINHLPDELLLEIFDSYRQGIDPHNHQWKKNHTWINLTHVCRKWCAVMFASSSRLDLITVGPKKPGHIKTILSGHLPILIDYKCMHEDLTGRHSDITIAFARSPLQEREPGSTNSSERPMTPLLESLSLRFRFSDKQKLPDTFLRGPDLSDLHLRRLSLSHVSLSSVSGYLSSATALTNLFLLIDTALSPSAETSLLACLQGMPCLRRLDLSISSKSPSQPPTPNDIVTLSKLTYFRYVGHNVFLDALVAGLSAPSLRNVDIEFVDTTRTIWPIVHLPRFINEIEERYHAFHMVLQCQDFRLMLLPESGHCKLRLHFKSGLHRRHFPDSLMRMSNALSARLSTVEKLRITLKKKPTILWVDNIPWRRFLQQFPSVKALRTKGVKKHARILVQDREGPNDDLPFLPALEELVIHETRIQLGSELATFLSARQRPVKLFLGT</sequence>
<accession>A0A9P5N2C8</accession>
<organism evidence="1 2">
    <name type="scientific">Russula ochroleuca</name>
    <dbReference type="NCBI Taxonomy" id="152965"/>
    <lineage>
        <taxon>Eukaryota</taxon>
        <taxon>Fungi</taxon>
        <taxon>Dikarya</taxon>
        <taxon>Basidiomycota</taxon>
        <taxon>Agaricomycotina</taxon>
        <taxon>Agaricomycetes</taxon>
        <taxon>Russulales</taxon>
        <taxon>Russulaceae</taxon>
        <taxon>Russula</taxon>
    </lineage>
</organism>
<evidence type="ECO:0000313" key="2">
    <source>
        <dbReference type="Proteomes" id="UP000759537"/>
    </source>
</evidence>
<reference evidence="1" key="2">
    <citation type="journal article" date="2020" name="Nat. Commun.">
        <title>Large-scale genome sequencing of mycorrhizal fungi provides insights into the early evolution of symbiotic traits.</title>
        <authorList>
            <person name="Miyauchi S."/>
            <person name="Kiss E."/>
            <person name="Kuo A."/>
            <person name="Drula E."/>
            <person name="Kohler A."/>
            <person name="Sanchez-Garcia M."/>
            <person name="Morin E."/>
            <person name="Andreopoulos B."/>
            <person name="Barry K.W."/>
            <person name="Bonito G."/>
            <person name="Buee M."/>
            <person name="Carver A."/>
            <person name="Chen C."/>
            <person name="Cichocki N."/>
            <person name="Clum A."/>
            <person name="Culley D."/>
            <person name="Crous P.W."/>
            <person name="Fauchery L."/>
            <person name="Girlanda M."/>
            <person name="Hayes R.D."/>
            <person name="Keri Z."/>
            <person name="LaButti K."/>
            <person name="Lipzen A."/>
            <person name="Lombard V."/>
            <person name="Magnuson J."/>
            <person name="Maillard F."/>
            <person name="Murat C."/>
            <person name="Nolan M."/>
            <person name="Ohm R.A."/>
            <person name="Pangilinan J."/>
            <person name="Pereira M.F."/>
            <person name="Perotto S."/>
            <person name="Peter M."/>
            <person name="Pfister S."/>
            <person name="Riley R."/>
            <person name="Sitrit Y."/>
            <person name="Stielow J.B."/>
            <person name="Szollosi G."/>
            <person name="Zifcakova L."/>
            <person name="Stursova M."/>
            <person name="Spatafora J.W."/>
            <person name="Tedersoo L."/>
            <person name="Vaario L.M."/>
            <person name="Yamada A."/>
            <person name="Yan M."/>
            <person name="Wang P."/>
            <person name="Xu J."/>
            <person name="Bruns T."/>
            <person name="Baldrian P."/>
            <person name="Vilgalys R."/>
            <person name="Dunand C."/>
            <person name="Henrissat B."/>
            <person name="Grigoriev I.V."/>
            <person name="Hibbett D."/>
            <person name="Nagy L.G."/>
            <person name="Martin F.M."/>
        </authorList>
    </citation>
    <scope>NUCLEOTIDE SEQUENCE</scope>
    <source>
        <strain evidence="1">Prilba</strain>
    </source>
</reference>
<protein>
    <recommendedName>
        <fullName evidence="3">F-box domain-containing protein</fullName>
    </recommendedName>
</protein>
<dbReference type="Proteomes" id="UP000759537">
    <property type="component" value="Unassembled WGS sequence"/>
</dbReference>
<reference evidence="1" key="1">
    <citation type="submission" date="2019-10" db="EMBL/GenBank/DDBJ databases">
        <authorList>
            <consortium name="DOE Joint Genome Institute"/>
            <person name="Kuo A."/>
            <person name="Miyauchi S."/>
            <person name="Kiss E."/>
            <person name="Drula E."/>
            <person name="Kohler A."/>
            <person name="Sanchez-Garcia M."/>
            <person name="Andreopoulos B."/>
            <person name="Barry K.W."/>
            <person name="Bonito G."/>
            <person name="Buee M."/>
            <person name="Carver A."/>
            <person name="Chen C."/>
            <person name="Cichocki N."/>
            <person name="Clum A."/>
            <person name="Culley D."/>
            <person name="Crous P.W."/>
            <person name="Fauchery L."/>
            <person name="Girlanda M."/>
            <person name="Hayes R."/>
            <person name="Keri Z."/>
            <person name="LaButti K."/>
            <person name="Lipzen A."/>
            <person name="Lombard V."/>
            <person name="Magnuson J."/>
            <person name="Maillard F."/>
            <person name="Morin E."/>
            <person name="Murat C."/>
            <person name="Nolan M."/>
            <person name="Ohm R."/>
            <person name="Pangilinan J."/>
            <person name="Pereira M."/>
            <person name="Perotto S."/>
            <person name="Peter M."/>
            <person name="Riley R."/>
            <person name="Sitrit Y."/>
            <person name="Stielow B."/>
            <person name="Szollosi G."/>
            <person name="Zifcakova L."/>
            <person name="Stursova M."/>
            <person name="Spatafora J.W."/>
            <person name="Tedersoo L."/>
            <person name="Vaario L.-M."/>
            <person name="Yamada A."/>
            <person name="Yan M."/>
            <person name="Wang P."/>
            <person name="Xu J."/>
            <person name="Bruns T."/>
            <person name="Baldrian P."/>
            <person name="Vilgalys R."/>
            <person name="Henrissat B."/>
            <person name="Grigoriev I.V."/>
            <person name="Hibbett D."/>
            <person name="Nagy L.G."/>
            <person name="Martin F.M."/>
        </authorList>
    </citation>
    <scope>NUCLEOTIDE SEQUENCE</scope>
    <source>
        <strain evidence="1">Prilba</strain>
    </source>
</reference>